<dbReference type="STRING" id="2754.EH55_00460"/>
<dbReference type="PANTHER" id="PTHR30352:SF4">
    <property type="entry name" value="PYRUVATE FORMATE-LYASE 2-ACTIVATING ENZYME"/>
    <property type="match status" value="1"/>
</dbReference>
<keyword evidence="4" id="KW-0479">Metal-binding</keyword>
<dbReference type="InterPro" id="IPR012839">
    <property type="entry name" value="Organic_radical_activase"/>
</dbReference>
<keyword evidence="6" id="KW-0411">Iron-sulfur</keyword>
<dbReference type="OrthoDB" id="9782387at2"/>
<dbReference type="eggNOG" id="COG1180">
    <property type="taxonomic scope" value="Bacteria"/>
</dbReference>
<evidence type="ECO:0000259" key="7">
    <source>
        <dbReference type="PROSITE" id="PS51918"/>
    </source>
</evidence>
<accession>A0A073ITV7</accession>
<dbReference type="InterPro" id="IPR013785">
    <property type="entry name" value="Aldolase_TIM"/>
</dbReference>
<dbReference type="InterPro" id="IPR058240">
    <property type="entry name" value="rSAM_sf"/>
</dbReference>
<dbReference type="EMBL" id="JMKI01000012">
    <property type="protein sequence ID" value="KEJ92911.1"/>
    <property type="molecule type" value="Genomic_DNA"/>
</dbReference>
<dbReference type="GO" id="GO:0016491">
    <property type="term" value="F:oxidoreductase activity"/>
    <property type="evidence" value="ECO:0007669"/>
    <property type="project" value="InterPro"/>
</dbReference>
<reference evidence="8 9" key="1">
    <citation type="submission" date="2014-04" db="EMBL/GenBank/DDBJ databases">
        <title>Draft Genome Sequence of Synergistes jonesii.</title>
        <authorList>
            <person name="Coil D.A."/>
            <person name="Eisen J.A."/>
            <person name="Holland-Moritz H.E."/>
        </authorList>
    </citation>
    <scope>NUCLEOTIDE SEQUENCE [LARGE SCALE GENOMIC DNA]</scope>
    <source>
        <strain evidence="8 9">78-1</strain>
    </source>
</reference>
<keyword evidence="9" id="KW-1185">Reference proteome</keyword>
<dbReference type="SUPFAM" id="SSF102114">
    <property type="entry name" value="Radical SAM enzymes"/>
    <property type="match status" value="1"/>
</dbReference>
<evidence type="ECO:0000256" key="1">
    <source>
        <dbReference type="ARBA" id="ARBA00001966"/>
    </source>
</evidence>
<dbReference type="InterPro" id="IPR034457">
    <property type="entry name" value="Organic_radical-activating"/>
</dbReference>
<keyword evidence="2" id="KW-0004">4Fe-4S</keyword>
<evidence type="ECO:0000313" key="8">
    <source>
        <dbReference type="EMBL" id="KEJ92911.1"/>
    </source>
</evidence>
<evidence type="ECO:0000256" key="3">
    <source>
        <dbReference type="ARBA" id="ARBA00022691"/>
    </source>
</evidence>
<organism evidence="8 9">
    <name type="scientific">Synergistes jonesii</name>
    <dbReference type="NCBI Taxonomy" id="2754"/>
    <lineage>
        <taxon>Bacteria</taxon>
        <taxon>Thermotogati</taxon>
        <taxon>Synergistota</taxon>
        <taxon>Synergistia</taxon>
        <taxon>Synergistales</taxon>
        <taxon>Synergistaceae</taxon>
        <taxon>Synergistes</taxon>
    </lineage>
</organism>
<dbReference type="PANTHER" id="PTHR30352">
    <property type="entry name" value="PYRUVATE FORMATE-LYASE-ACTIVATING ENZYME"/>
    <property type="match status" value="1"/>
</dbReference>
<dbReference type="CDD" id="cd01335">
    <property type="entry name" value="Radical_SAM"/>
    <property type="match status" value="1"/>
</dbReference>
<comment type="caution">
    <text evidence="8">The sequence shown here is derived from an EMBL/GenBank/DDBJ whole genome shotgun (WGS) entry which is preliminary data.</text>
</comment>
<name>A0A073ITV7_9BACT</name>
<evidence type="ECO:0000256" key="4">
    <source>
        <dbReference type="ARBA" id="ARBA00022723"/>
    </source>
</evidence>
<dbReference type="GO" id="GO:0051539">
    <property type="term" value="F:4 iron, 4 sulfur cluster binding"/>
    <property type="evidence" value="ECO:0007669"/>
    <property type="project" value="UniProtKB-KW"/>
</dbReference>
<dbReference type="PROSITE" id="PS51918">
    <property type="entry name" value="RADICAL_SAM"/>
    <property type="match status" value="1"/>
</dbReference>
<feature type="domain" description="Radical SAM core" evidence="7">
    <location>
        <begin position="15"/>
        <end position="248"/>
    </location>
</feature>
<keyword evidence="5" id="KW-0408">Iron</keyword>
<protein>
    <recommendedName>
        <fullName evidence="7">Radical SAM core domain-containing protein</fullName>
    </recommendedName>
</protein>
<dbReference type="Gene3D" id="3.20.20.70">
    <property type="entry name" value="Aldolase class I"/>
    <property type="match status" value="1"/>
</dbReference>
<dbReference type="SFLD" id="SFLDG01066">
    <property type="entry name" value="organic_radical-activating_enz"/>
    <property type="match status" value="1"/>
</dbReference>
<evidence type="ECO:0000313" key="9">
    <source>
        <dbReference type="Proteomes" id="UP000027665"/>
    </source>
</evidence>
<dbReference type="GeneID" id="90983024"/>
<keyword evidence="3" id="KW-0949">S-adenosyl-L-methionine</keyword>
<dbReference type="PATRIC" id="fig|2754.20.peg.2143"/>
<dbReference type="NCBIfam" id="TIGR02494">
    <property type="entry name" value="PFLE_PFLC"/>
    <property type="match status" value="1"/>
</dbReference>
<sequence>MTRGVIFNLAHYAVHDGPGIRTTVFLKGCPLRCVWCCSPQSQSFEPERSLTDEKVYGREVGVEELFAEVWRDAPFWRRSRGGVTLSGGEVLSQPDFAVEFLGVCRAHNVHTAIETSLFASPEVFRRVAEAADLIQFDVKAMDGALHRKLTGRDNEVILLNAVWLLQSGKDCLVRFPMVPGVNDSEEELRALGAFVEKCRKWADVEILKYHRLGVGIYGELGRSYALPDVQPPTEAELAKAKEILGGYKINVF</sequence>
<comment type="cofactor">
    <cofactor evidence="1">
        <name>[4Fe-4S] cluster</name>
        <dbReference type="ChEBI" id="CHEBI:49883"/>
    </cofactor>
</comment>
<gene>
    <name evidence="8" type="ORF">EH55_00460</name>
</gene>
<evidence type="ECO:0000256" key="5">
    <source>
        <dbReference type="ARBA" id="ARBA00023004"/>
    </source>
</evidence>
<dbReference type="GO" id="GO:0046872">
    <property type="term" value="F:metal ion binding"/>
    <property type="evidence" value="ECO:0007669"/>
    <property type="project" value="UniProtKB-KW"/>
</dbReference>
<proteinExistence type="predicted"/>
<dbReference type="PIRSF" id="PIRSF000371">
    <property type="entry name" value="PFL_act_enz"/>
    <property type="match status" value="1"/>
</dbReference>
<dbReference type="RefSeq" id="WP_037974918.1">
    <property type="nucleotide sequence ID" value="NZ_JMKI01000012.1"/>
</dbReference>
<dbReference type="AlphaFoldDB" id="A0A073ITV7"/>
<dbReference type="Pfam" id="PF04055">
    <property type="entry name" value="Radical_SAM"/>
    <property type="match status" value="1"/>
</dbReference>
<evidence type="ECO:0000256" key="6">
    <source>
        <dbReference type="ARBA" id="ARBA00023014"/>
    </source>
</evidence>
<dbReference type="Proteomes" id="UP000027665">
    <property type="component" value="Unassembled WGS sequence"/>
</dbReference>
<evidence type="ECO:0000256" key="2">
    <source>
        <dbReference type="ARBA" id="ARBA00022485"/>
    </source>
</evidence>
<dbReference type="SFLD" id="SFLDS00029">
    <property type="entry name" value="Radical_SAM"/>
    <property type="match status" value="1"/>
</dbReference>
<dbReference type="InterPro" id="IPR007197">
    <property type="entry name" value="rSAM"/>
</dbReference>